<name>A0ABQ8MCV5_LABRO</name>
<evidence type="ECO:0000313" key="2">
    <source>
        <dbReference type="Proteomes" id="UP000830375"/>
    </source>
</evidence>
<sequence>MSDSYFLFQVFGNSQAYCVIYDLSLDECGDFIVKWSEELECLRLKYRNHLDKISSAERFRRSLGCLNIREHQIKKLTEAQKDFHWFIHILKSLPNSSVCQERCAKAELLNLYRQWKKGHLISMLPIMDFILKTLLKEKVY</sequence>
<gene>
    <name evidence="1" type="ORF">H4Q32_008338</name>
</gene>
<reference evidence="1 2" key="1">
    <citation type="submission" date="2022-01" db="EMBL/GenBank/DDBJ databases">
        <title>A high-quality chromosome-level genome assembly of rohu carp, Labeo rohita.</title>
        <authorList>
            <person name="Arick M.A. II"/>
            <person name="Hsu C.-Y."/>
            <person name="Magbanua Z."/>
            <person name="Pechanova O."/>
            <person name="Grover C."/>
            <person name="Miller E."/>
            <person name="Thrash A."/>
            <person name="Ezzel L."/>
            <person name="Alam S."/>
            <person name="Benzie J."/>
            <person name="Hamilton M."/>
            <person name="Karsi A."/>
            <person name="Lawrence M.L."/>
            <person name="Peterson D.G."/>
        </authorList>
    </citation>
    <scope>NUCLEOTIDE SEQUENCE [LARGE SCALE GENOMIC DNA]</scope>
    <source>
        <strain evidence="2">BAU-BD-2019</strain>
        <tissue evidence="1">Blood</tissue>
    </source>
</reference>
<evidence type="ECO:0000313" key="1">
    <source>
        <dbReference type="EMBL" id="KAI2660700.1"/>
    </source>
</evidence>
<proteinExistence type="predicted"/>
<comment type="caution">
    <text evidence="1">The sequence shown here is derived from an EMBL/GenBank/DDBJ whole genome shotgun (WGS) entry which is preliminary data.</text>
</comment>
<dbReference type="Proteomes" id="UP000830375">
    <property type="component" value="Unassembled WGS sequence"/>
</dbReference>
<dbReference type="EMBL" id="JACTAM010000009">
    <property type="protein sequence ID" value="KAI2660700.1"/>
    <property type="molecule type" value="Genomic_DNA"/>
</dbReference>
<organism evidence="1 2">
    <name type="scientific">Labeo rohita</name>
    <name type="common">Indian major carp</name>
    <name type="synonym">Cyprinus rohita</name>
    <dbReference type="NCBI Taxonomy" id="84645"/>
    <lineage>
        <taxon>Eukaryota</taxon>
        <taxon>Metazoa</taxon>
        <taxon>Chordata</taxon>
        <taxon>Craniata</taxon>
        <taxon>Vertebrata</taxon>
        <taxon>Euteleostomi</taxon>
        <taxon>Actinopterygii</taxon>
        <taxon>Neopterygii</taxon>
        <taxon>Teleostei</taxon>
        <taxon>Ostariophysi</taxon>
        <taxon>Cypriniformes</taxon>
        <taxon>Cyprinidae</taxon>
        <taxon>Labeoninae</taxon>
        <taxon>Labeonini</taxon>
        <taxon>Labeo</taxon>
    </lineage>
</organism>
<protein>
    <submittedName>
        <fullName evidence="1">Transcription regulator protein BACH1</fullName>
    </submittedName>
</protein>
<keyword evidence="2" id="KW-1185">Reference proteome</keyword>
<accession>A0ABQ8MCV5</accession>